<name>A0A9P5VQT7_9FUNG</name>
<sequence>MHSRSLLTIVLLAIFGLLIQVHGAPPPPPSDLLKLAGPNEGAIYYVHDRIHIKVQFKGGKNNQLYKSNQKIKFIIQKRIPMPALNELVATVKARDLYKAGEFVFVAKKEYIIDQQKSIPYRIRAAWDGGYSDSNGFYIKK</sequence>
<dbReference type="EMBL" id="JAAAUY010000029">
    <property type="protein sequence ID" value="KAF9337361.1"/>
    <property type="molecule type" value="Genomic_DNA"/>
</dbReference>
<gene>
    <name evidence="2" type="ORF">BG006_005168</name>
</gene>
<keyword evidence="1" id="KW-0732">Signal</keyword>
<evidence type="ECO:0000313" key="3">
    <source>
        <dbReference type="Proteomes" id="UP000696485"/>
    </source>
</evidence>
<accession>A0A9P5VQT7</accession>
<feature type="chain" id="PRO_5040201141" evidence="1">
    <location>
        <begin position="24"/>
        <end position="140"/>
    </location>
</feature>
<organism evidence="2 3">
    <name type="scientific">Podila minutissima</name>
    <dbReference type="NCBI Taxonomy" id="64525"/>
    <lineage>
        <taxon>Eukaryota</taxon>
        <taxon>Fungi</taxon>
        <taxon>Fungi incertae sedis</taxon>
        <taxon>Mucoromycota</taxon>
        <taxon>Mortierellomycotina</taxon>
        <taxon>Mortierellomycetes</taxon>
        <taxon>Mortierellales</taxon>
        <taxon>Mortierellaceae</taxon>
        <taxon>Podila</taxon>
    </lineage>
</organism>
<proteinExistence type="predicted"/>
<comment type="caution">
    <text evidence="2">The sequence shown here is derived from an EMBL/GenBank/DDBJ whole genome shotgun (WGS) entry which is preliminary data.</text>
</comment>
<evidence type="ECO:0000256" key="1">
    <source>
        <dbReference type="SAM" id="SignalP"/>
    </source>
</evidence>
<dbReference type="AlphaFoldDB" id="A0A9P5VQT7"/>
<evidence type="ECO:0000313" key="2">
    <source>
        <dbReference type="EMBL" id="KAF9337361.1"/>
    </source>
</evidence>
<reference evidence="2" key="1">
    <citation type="journal article" date="2020" name="Fungal Divers.">
        <title>Resolving the Mortierellaceae phylogeny through synthesis of multi-gene phylogenetics and phylogenomics.</title>
        <authorList>
            <person name="Vandepol N."/>
            <person name="Liber J."/>
            <person name="Desiro A."/>
            <person name="Na H."/>
            <person name="Kennedy M."/>
            <person name="Barry K."/>
            <person name="Grigoriev I.V."/>
            <person name="Miller A.N."/>
            <person name="O'Donnell K."/>
            <person name="Stajich J.E."/>
            <person name="Bonito G."/>
        </authorList>
    </citation>
    <scope>NUCLEOTIDE SEQUENCE</scope>
    <source>
        <strain evidence="2">NVP1</strain>
    </source>
</reference>
<feature type="signal peptide" evidence="1">
    <location>
        <begin position="1"/>
        <end position="23"/>
    </location>
</feature>
<protein>
    <submittedName>
        <fullName evidence="2">Uncharacterized protein</fullName>
    </submittedName>
</protein>
<dbReference type="Proteomes" id="UP000696485">
    <property type="component" value="Unassembled WGS sequence"/>
</dbReference>
<keyword evidence="3" id="KW-1185">Reference proteome</keyword>